<reference evidence="2 3" key="1">
    <citation type="journal article" date="2016" name="Nat. Commun.">
        <title>Thousands of microbial genomes shed light on interconnected biogeochemical processes in an aquifer system.</title>
        <authorList>
            <person name="Anantharaman K."/>
            <person name="Brown C.T."/>
            <person name="Hug L.A."/>
            <person name="Sharon I."/>
            <person name="Castelle C.J."/>
            <person name="Probst A.J."/>
            <person name="Thomas B.C."/>
            <person name="Singh A."/>
            <person name="Wilkins M.J."/>
            <person name="Karaoz U."/>
            <person name="Brodie E.L."/>
            <person name="Williams K.H."/>
            <person name="Hubbard S.S."/>
            <person name="Banfield J.F."/>
        </authorList>
    </citation>
    <scope>NUCLEOTIDE SEQUENCE [LARGE SCALE GENOMIC DNA]</scope>
</reference>
<name>A0A1G1Z7A7_9BACT</name>
<dbReference type="EMBL" id="MHIY01000016">
    <property type="protein sequence ID" value="OGY59760.1"/>
    <property type="molecule type" value="Genomic_DNA"/>
</dbReference>
<proteinExistence type="predicted"/>
<evidence type="ECO:0000313" key="3">
    <source>
        <dbReference type="Proteomes" id="UP000178744"/>
    </source>
</evidence>
<dbReference type="InterPro" id="IPR027434">
    <property type="entry name" value="Homing_endonucl"/>
</dbReference>
<organism evidence="2 3">
    <name type="scientific">Candidatus Colwellbacteria bacterium RIFCSPLOWO2_01_FULL_48_10</name>
    <dbReference type="NCBI Taxonomy" id="1797690"/>
    <lineage>
        <taxon>Bacteria</taxon>
        <taxon>Candidatus Colwelliibacteriota</taxon>
    </lineage>
</organism>
<protein>
    <recommendedName>
        <fullName evidence="1">DOD-type homing endonuclease domain-containing protein</fullName>
    </recommendedName>
</protein>
<evidence type="ECO:0000313" key="2">
    <source>
        <dbReference type="EMBL" id="OGY59760.1"/>
    </source>
</evidence>
<dbReference type="PROSITE" id="PS50819">
    <property type="entry name" value="INTEIN_ENDONUCLEASE"/>
    <property type="match status" value="1"/>
</dbReference>
<dbReference type="InterPro" id="IPR004860">
    <property type="entry name" value="LAGLIDADG_dom"/>
</dbReference>
<feature type="domain" description="DOD-type homing endonuclease" evidence="1">
    <location>
        <begin position="126"/>
        <end position="168"/>
    </location>
</feature>
<dbReference type="SUPFAM" id="SSF55608">
    <property type="entry name" value="Homing endonucleases"/>
    <property type="match status" value="2"/>
</dbReference>
<accession>A0A1G1Z7A7</accession>
<dbReference type="Pfam" id="PF14528">
    <property type="entry name" value="LAGLIDADG_3"/>
    <property type="match status" value="1"/>
</dbReference>
<dbReference type="Proteomes" id="UP000178744">
    <property type="component" value="Unassembled WGS sequence"/>
</dbReference>
<evidence type="ECO:0000259" key="1">
    <source>
        <dbReference type="PROSITE" id="PS50819"/>
    </source>
</evidence>
<dbReference type="GO" id="GO:0004519">
    <property type="term" value="F:endonuclease activity"/>
    <property type="evidence" value="ECO:0007669"/>
    <property type="project" value="InterPro"/>
</dbReference>
<gene>
    <name evidence="2" type="ORF">A3B23_03560</name>
</gene>
<dbReference type="AlphaFoldDB" id="A0A1G1Z7A7"/>
<comment type="caution">
    <text evidence="2">The sequence shown here is derived from an EMBL/GenBank/DDBJ whole genome shotgun (WGS) entry which is preliminary data.</text>
</comment>
<dbReference type="Gene3D" id="3.10.28.10">
    <property type="entry name" value="Homing endonucleases"/>
    <property type="match status" value="2"/>
</dbReference>
<dbReference type="InterPro" id="IPR004042">
    <property type="entry name" value="Intein_endonuc_central"/>
</dbReference>
<sequence>MSENAVVADNQQGTLRQAQGMGLRQVGWDTSETTRQTPVTKSEIIAYLNGAIHDATLNKGNRVRFGQKDIRWLEYLKVLLKNIGCNSWIYKEGRTRNLYVLETLCKDLDFKLNATTLKSKREKMFYIRGFFDAEGGTPVNSGRFYIQLVQKNFGKIKNLKILIEDLGINVGKMHNPSRRVNPDYWRIFIRADSHRKFAEIINSNHPIKAVAFRERMKI</sequence>